<protein>
    <submittedName>
        <fullName evidence="2">Uncharacterized protein</fullName>
    </submittedName>
</protein>
<name>W6U2B4_ECHGR</name>
<reference evidence="2 3" key="1">
    <citation type="journal article" date="2013" name="Nat. Genet.">
        <title>The genome of the hydatid tapeworm Echinococcus granulosus.</title>
        <authorList>
            <person name="Zheng H."/>
            <person name="Zhang W."/>
            <person name="Zhang L."/>
            <person name="Zhang Z."/>
            <person name="Li J."/>
            <person name="Lu G."/>
            <person name="Zhu Y."/>
            <person name="Wang Y."/>
            <person name="Huang Y."/>
            <person name="Liu J."/>
            <person name="Kang H."/>
            <person name="Chen J."/>
            <person name="Wang L."/>
            <person name="Chen A."/>
            <person name="Yu S."/>
            <person name="Gao Z."/>
            <person name="Jin L."/>
            <person name="Gu W."/>
            <person name="Wang Z."/>
            <person name="Zhao L."/>
            <person name="Shi B."/>
            <person name="Wen H."/>
            <person name="Lin R."/>
            <person name="Jones M.K."/>
            <person name="Brejova B."/>
            <person name="Vinar T."/>
            <person name="Zhao G."/>
            <person name="McManus D.P."/>
            <person name="Chen Z."/>
            <person name="Zhou Y."/>
            <person name="Wang S."/>
        </authorList>
    </citation>
    <scope>NUCLEOTIDE SEQUENCE [LARGE SCALE GENOMIC DNA]</scope>
</reference>
<evidence type="ECO:0000313" key="3">
    <source>
        <dbReference type="Proteomes" id="UP000019149"/>
    </source>
</evidence>
<gene>
    <name evidence="2" type="ORF">EGR_10453</name>
</gene>
<feature type="signal peptide" evidence="1">
    <location>
        <begin position="1"/>
        <end position="21"/>
    </location>
</feature>
<dbReference type="RefSeq" id="XP_024345887.1">
    <property type="nucleotide sequence ID" value="XM_024499702.1"/>
</dbReference>
<keyword evidence="3" id="KW-1185">Reference proteome</keyword>
<accession>W6U2B4</accession>
<keyword evidence="1" id="KW-0732">Signal</keyword>
<dbReference type="EMBL" id="APAU02000221">
    <property type="protein sequence ID" value="EUB54691.1"/>
    <property type="molecule type" value="Genomic_DNA"/>
</dbReference>
<dbReference type="CTD" id="36346168"/>
<dbReference type="Proteomes" id="UP000019149">
    <property type="component" value="Unassembled WGS sequence"/>
</dbReference>
<dbReference type="GeneID" id="36346168"/>
<comment type="caution">
    <text evidence="2">The sequence shown here is derived from an EMBL/GenBank/DDBJ whole genome shotgun (WGS) entry which is preliminary data.</text>
</comment>
<evidence type="ECO:0000313" key="2">
    <source>
        <dbReference type="EMBL" id="EUB54691.1"/>
    </source>
</evidence>
<dbReference type="KEGG" id="egl:EGR_10453"/>
<dbReference type="AlphaFoldDB" id="W6U2B4"/>
<proteinExistence type="predicted"/>
<organism evidence="2 3">
    <name type="scientific">Echinococcus granulosus</name>
    <name type="common">Hydatid tapeworm</name>
    <dbReference type="NCBI Taxonomy" id="6210"/>
    <lineage>
        <taxon>Eukaryota</taxon>
        <taxon>Metazoa</taxon>
        <taxon>Spiralia</taxon>
        <taxon>Lophotrochozoa</taxon>
        <taxon>Platyhelminthes</taxon>
        <taxon>Cestoda</taxon>
        <taxon>Eucestoda</taxon>
        <taxon>Cyclophyllidea</taxon>
        <taxon>Taeniidae</taxon>
        <taxon>Echinococcus</taxon>
        <taxon>Echinococcus granulosus group</taxon>
    </lineage>
</organism>
<sequence length="123" mass="13881">MASVFHTFISNSAFFLPWVTIDLVTNGATQNPFDFGYVLRRLYRCANGIHCEHGGIVRPILLAKALTNADEYSKITNGSTKKKTSSKLELFGNCKSLIKWIEVIQTFFFNFNLIALLNKVKMA</sequence>
<evidence type="ECO:0000256" key="1">
    <source>
        <dbReference type="SAM" id="SignalP"/>
    </source>
</evidence>
<feature type="chain" id="PRO_5004881733" evidence="1">
    <location>
        <begin position="22"/>
        <end position="123"/>
    </location>
</feature>